<feature type="compositionally biased region" description="Low complexity" evidence="9">
    <location>
        <begin position="232"/>
        <end position="243"/>
    </location>
</feature>
<evidence type="ECO:0000256" key="2">
    <source>
        <dbReference type="ARBA" id="ARBA00007144"/>
    </source>
</evidence>
<keyword evidence="5" id="KW-0677">Repeat</keyword>
<reference evidence="11 12" key="1">
    <citation type="submission" date="2024-04" db="EMBL/GenBank/DDBJ databases">
        <authorList>
            <person name="Waldvogel A.-M."/>
            <person name="Schoenle A."/>
        </authorList>
    </citation>
    <scope>NUCLEOTIDE SEQUENCE [LARGE SCALE GENOMIC DNA]</scope>
</reference>
<keyword evidence="3" id="KW-0597">Phosphoprotein</keyword>
<dbReference type="InterPro" id="IPR007583">
    <property type="entry name" value="GRASP55_65"/>
</dbReference>
<dbReference type="FunFam" id="2.30.42.10:FF:000026">
    <property type="entry name" value="Golgi reassembly stacking protein 2"/>
    <property type="match status" value="1"/>
</dbReference>
<dbReference type="Proteomes" id="UP001497482">
    <property type="component" value="Chromosome 15"/>
</dbReference>
<feature type="region of interest" description="Disordered" evidence="9">
    <location>
        <begin position="232"/>
        <end position="252"/>
    </location>
</feature>
<dbReference type="AlphaFoldDB" id="A0AAV2K1J1"/>
<comment type="similarity">
    <text evidence="2">Belongs to the GORASP family.</text>
</comment>
<sequence>MGGSHSSGFPGGGSEGYQVLRVHGNSPGQIAGFEPFFDFIISVSDTRLNTDNDLLKEVLMAHVEMPVQMLVYSSKTQCVRETSVTPSTLWGGQGLLGLTIRFGSFEGVNEHVWHILKVYPHSPAAAAGLRAHTDYIIGADTSVKESEELFSLIQRCEGKQLKLYVYNTDTDNSREVLITPDSEWGGKGSLGCHIGHGYLHRIPTLLNSISTESLPQHQSNFKEVTLSGVSAVDPSSTSVSVSSEPEALSRSSLTDVPKVSSNYISVVELPAPHVSVLQSPDQGPSETPAVRIDINHEGSVKINIGE</sequence>
<evidence type="ECO:0000256" key="1">
    <source>
        <dbReference type="ARBA" id="ARBA00004394"/>
    </source>
</evidence>
<dbReference type="PROSITE" id="PS51865">
    <property type="entry name" value="PDZ_GRASP"/>
    <property type="match status" value="2"/>
</dbReference>
<evidence type="ECO:0000256" key="3">
    <source>
        <dbReference type="ARBA" id="ARBA00022553"/>
    </source>
</evidence>
<feature type="domain" description="PDZ GRASP-type" evidence="10">
    <location>
        <begin position="15"/>
        <end position="105"/>
    </location>
</feature>
<dbReference type="InterPro" id="IPR036034">
    <property type="entry name" value="PDZ_sf"/>
</dbReference>
<evidence type="ECO:0000256" key="7">
    <source>
        <dbReference type="ARBA" id="ARBA00023136"/>
    </source>
</evidence>
<evidence type="ECO:0000256" key="4">
    <source>
        <dbReference type="ARBA" id="ARBA00022707"/>
    </source>
</evidence>
<dbReference type="FunFam" id="2.30.42.10:FF:000056">
    <property type="entry name" value="Golgi reassembly-stacking protein 2 isoform 1"/>
    <property type="match status" value="1"/>
</dbReference>
<organism evidence="11 12">
    <name type="scientific">Knipowitschia caucasica</name>
    <name type="common">Caucasian dwarf goby</name>
    <name type="synonym">Pomatoschistus caucasicus</name>
    <dbReference type="NCBI Taxonomy" id="637954"/>
    <lineage>
        <taxon>Eukaryota</taxon>
        <taxon>Metazoa</taxon>
        <taxon>Chordata</taxon>
        <taxon>Craniata</taxon>
        <taxon>Vertebrata</taxon>
        <taxon>Euteleostomi</taxon>
        <taxon>Actinopterygii</taxon>
        <taxon>Neopterygii</taxon>
        <taxon>Teleostei</taxon>
        <taxon>Neoteleostei</taxon>
        <taxon>Acanthomorphata</taxon>
        <taxon>Gobiaria</taxon>
        <taxon>Gobiiformes</taxon>
        <taxon>Gobioidei</taxon>
        <taxon>Gobiidae</taxon>
        <taxon>Gobiinae</taxon>
        <taxon>Knipowitschia</taxon>
    </lineage>
</organism>
<comment type="subcellular location">
    <subcellularLocation>
        <location evidence="1">Golgi apparatus membrane</location>
    </subcellularLocation>
</comment>
<dbReference type="SUPFAM" id="SSF50156">
    <property type="entry name" value="PDZ domain-like"/>
    <property type="match status" value="2"/>
</dbReference>
<dbReference type="Gene3D" id="2.30.42.10">
    <property type="match status" value="2"/>
</dbReference>
<feature type="domain" description="PDZ GRASP-type" evidence="10">
    <location>
        <begin position="111"/>
        <end position="199"/>
    </location>
</feature>
<name>A0AAV2K1J1_KNICA</name>
<evidence type="ECO:0000256" key="9">
    <source>
        <dbReference type="SAM" id="MobiDB-lite"/>
    </source>
</evidence>
<dbReference type="EMBL" id="OZ035837">
    <property type="protein sequence ID" value="CAL1582338.1"/>
    <property type="molecule type" value="Genomic_DNA"/>
</dbReference>
<evidence type="ECO:0000256" key="8">
    <source>
        <dbReference type="ARBA" id="ARBA00023288"/>
    </source>
</evidence>
<keyword evidence="8" id="KW-0449">Lipoprotein</keyword>
<proteinExistence type="inferred from homology"/>
<keyword evidence="12" id="KW-1185">Reference proteome</keyword>
<dbReference type="PANTHER" id="PTHR12893">
    <property type="entry name" value="GOLGI REASSEMBLY STACKING PROTEIN GRASP"/>
    <property type="match status" value="1"/>
</dbReference>
<evidence type="ECO:0000313" key="11">
    <source>
        <dbReference type="EMBL" id="CAL1582338.1"/>
    </source>
</evidence>
<dbReference type="GO" id="GO:0000139">
    <property type="term" value="C:Golgi membrane"/>
    <property type="evidence" value="ECO:0007669"/>
    <property type="project" value="UniProtKB-SubCell"/>
</dbReference>
<gene>
    <name evidence="11" type="ORF">KC01_LOCUS12969</name>
</gene>
<evidence type="ECO:0000259" key="10">
    <source>
        <dbReference type="PROSITE" id="PS51865"/>
    </source>
</evidence>
<protein>
    <recommendedName>
        <fullName evidence="10">PDZ GRASP-type domain-containing protein</fullName>
    </recommendedName>
</protein>
<keyword evidence="4" id="KW-0519">Myristate</keyword>
<evidence type="ECO:0000313" key="12">
    <source>
        <dbReference type="Proteomes" id="UP001497482"/>
    </source>
</evidence>
<dbReference type="Pfam" id="PF04495">
    <property type="entry name" value="GRASP55_65"/>
    <property type="match status" value="1"/>
</dbReference>
<dbReference type="PANTHER" id="PTHR12893:SF1">
    <property type="entry name" value="GOLGI REASSEMBLY-STACKING PROTEIN 2"/>
    <property type="match status" value="1"/>
</dbReference>
<evidence type="ECO:0000256" key="5">
    <source>
        <dbReference type="ARBA" id="ARBA00022737"/>
    </source>
</evidence>
<accession>A0AAV2K1J1</accession>
<dbReference type="InterPro" id="IPR024958">
    <property type="entry name" value="GRASP_PDZ"/>
</dbReference>
<keyword evidence="6" id="KW-0333">Golgi apparatus</keyword>
<evidence type="ECO:0000256" key="6">
    <source>
        <dbReference type="ARBA" id="ARBA00023034"/>
    </source>
</evidence>
<keyword evidence="7" id="KW-0472">Membrane</keyword>
<dbReference type="GO" id="GO:0007030">
    <property type="term" value="P:Golgi organization"/>
    <property type="evidence" value="ECO:0007669"/>
    <property type="project" value="TreeGrafter"/>
</dbReference>